<evidence type="ECO:0000313" key="2">
    <source>
        <dbReference type="EMBL" id="TBU96253.1"/>
    </source>
</evidence>
<dbReference type="EMBL" id="QJUP01000013">
    <property type="protein sequence ID" value="TBU96253.1"/>
    <property type="molecule type" value="Genomic_DNA"/>
</dbReference>
<dbReference type="Pfam" id="PF02641">
    <property type="entry name" value="DUF190"/>
    <property type="match status" value="1"/>
</dbReference>
<sequence>MHGYQVTFFTQQERMHKHRPLAQWLLEEVRRLGLRGATLNGSIGGLGHDGAIHAINLFDVSDQPVQVTLVVTAEESQRLFEYLQQERVQLFYVKVAAEFGTLGCPPEAPAADPSAA</sequence>
<organism evidence="2 3">
    <name type="scientific">Stutzerimonas kirkiae</name>
    <dbReference type="NCBI Taxonomy" id="2211392"/>
    <lineage>
        <taxon>Bacteria</taxon>
        <taxon>Pseudomonadati</taxon>
        <taxon>Pseudomonadota</taxon>
        <taxon>Gammaproteobacteria</taxon>
        <taxon>Pseudomonadales</taxon>
        <taxon>Pseudomonadaceae</taxon>
        <taxon>Stutzerimonas</taxon>
    </lineage>
</organism>
<dbReference type="InterPro" id="IPR003793">
    <property type="entry name" value="UPF0166"/>
</dbReference>
<reference evidence="2 3" key="1">
    <citation type="submission" date="2018-06" db="EMBL/GenBank/DDBJ databases">
        <title>Three novel Pseudomonas species isolated from symptomatic oak.</title>
        <authorList>
            <person name="Bueno-Gonzalez V."/>
            <person name="Brady C."/>
        </authorList>
    </citation>
    <scope>NUCLEOTIDE SEQUENCE [LARGE SCALE GENOMIC DNA]</scope>
    <source>
        <strain evidence="2 3">P17C</strain>
    </source>
</reference>
<gene>
    <name evidence="2" type="ORF">DNJ96_10755</name>
</gene>
<dbReference type="SUPFAM" id="SSF54913">
    <property type="entry name" value="GlnB-like"/>
    <property type="match status" value="1"/>
</dbReference>
<dbReference type="InterPro" id="IPR011322">
    <property type="entry name" value="N-reg_PII-like_a/b"/>
</dbReference>
<dbReference type="RefSeq" id="WP_131184080.1">
    <property type="nucleotide sequence ID" value="NZ_QJUO01000009.1"/>
</dbReference>
<proteinExistence type="inferred from homology"/>
<accession>A0A4Q9R6T3</accession>
<dbReference type="Gene3D" id="3.30.70.120">
    <property type="match status" value="1"/>
</dbReference>
<name>A0A4Q9R6T3_9GAMM</name>
<comment type="similarity">
    <text evidence="1">Belongs to the UPF0166 family.</text>
</comment>
<keyword evidence="3" id="KW-1185">Reference proteome</keyword>
<protein>
    <submittedName>
        <fullName evidence="2">Uncharacterized protein</fullName>
    </submittedName>
</protein>
<dbReference type="InterPro" id="IPR015867">
    <property type="entry name" value="N-reg_PII/ATP_PRibTrfase_C"/>
</dbReference>
<evidence type="ECO:0000256" key="1">
    <source>
        <dbReference type="ARBA" id="ARBA00010554"/>
    </source>
</evidence>
<dbReference type="AlphaFoldDB" id="A0A4Q9R6T3"/>
<comment type="caution">
    <text evidence="2">The sequence shown here is derived from an EMBL/GenBank/DDBJ whole genome shotgun (WGS) entry which is preliminary data.</text>
</comment>
<evidence type="ECO:0000313" key="3">
    <source>
        <dbReference type="Proteomes" id="UP000292639"/>
    </source>
</evidence>
<dbReference type="Proteomes" id="UP000292639">
    <property type="component" value="Unassembled WGS sequence"/>
</dbReference>